<keyword evidence="2" id="KW-0276">Fatty acid metabolism</keyword>
<dbReference type="PANTHER" id="PTHR43272">
    <property type="entry name" value="LONG-CHAIN-FATTY-ACID--COA LIGASE"/>
    <property type="match status" value="1"/>
</dbReference>
<keyword evidence="6" id="KW-1185">Reference proteome</keyword>
<protein>
    <recommendedName>
        <fullName evidence="3">long-chain-fatty-acid--CoA ligase</fullName>
        <ecNumber evidence="3">6.2.1.3</ecNumber>
    </recommendedName>
</protein>
<evidence type="ECO:0000256" key="1">
    <source>
        <dbReference type="ARBA" id="ARBA00022598"/>
    </source>
</evidence>
<reference evidence="5" key="1">
    <citation type="submission" date="2023-10" db="EMBL/GenBank/DDBJ databases">
        <title>Genome assembly of Pristionchus species.</title>
        <authorList>
            <person name="Yoshida K."/>
            <person name="Sommer R.J."/>
        </authorList>
    </citation>
    <scope>NUCLEOTIDE SEQUENCE</scope>
    <source>
        <strain evidence="5">RS0144</strain>
    </source>
</reference>
<dbReference type="InterPro" id="IPR042099">
    <property type="entry name" value="ANL_N_sf"/>
</dbReference>
<evidence type="ECO:0000259" key="4">
    <source>
        <dbReference type="Pfam" id="PF00501"/>
    </source>
</evidence>
<dbReference type="Gene3D" id="3.40.50.12780">
    <property type="entry name" value="N-terminal domain of ligase-like"/>
    <property type="match status" value="1"/>
</dbReference>
<dbReference type="EC" id="6.2.1.3" evidence="3"/>
<dbReference type="GO" id="GO:0016020">
    <property type="term" value="C:membrane"/>
    <property type="evidence" value="ECO:0007669"/>
    <property type="project" value="TreeGrafter"/>
</dbReference>
<proteinExistence type="predicted"/>
<keyword evidence="1" id="KW-0436">Ligase</keyword>
<keyword evidence="2" id="KW-0443">Lipid metabolism</keyword>
<feature type="non-terminal residue" evidence="5">
    <location>
        <position position="568"/>
    </location>
</feature>
<sequence length="568" mass="63007">MSSSPASLRRALATSSTKLQISKTGSRLIFYLSQFQKYPHPECKSMYDVFARSARVHGSKDCLGERRGDGPYVFEDYTTIHRKARAFGSALVGKLGVKPSNTSNLGIYSKNCSGWFVSALGAISQSVATVPLYDTLGVDAAEFIVNQCDIQVIMVDNAEKTGRLIDIARRMPTLKHVVMIMEEEASEELVERGRQAGISIHRFSDIIAEGHLHPQPETRPKEDDVYIISYTSGTTGTPKGVMLTHRNVLIAIPTSFNYAVDTFAPGYFGEDELLLSFLPLSHMMEQGCHWLMMHYGGAIGYYRGDILKLGEDMQALKPTFFPVVPRLLNRIYDGIMAKVNGSNFIVRTLFHLAYRAKLADFRRGFVQHDSLWDKIVFGKIRTAVGGRVKVILTGSAPISGEVLQTLRMAFGCLMNEIYGLTENTAIGCVTWPADYRAGHCGGPATCTSLKLVDVPEMNYYASEGKGEVLLKGPGVTKGYYKEPQKTAELFDAEGYMRTGDIGHIQCDGTLRIIDRKKHIFKLAQGEYVAPEKIEAMYARVESVQQVFVDGDSLERWLIAVVVPDPEVM</sequence>
<accession>A0AAV5T4Z1</accession>
<dbReference type="SUPFAM" id="SSF56801">
    <property type="entry name" value="Acetyl-CoA synthetase-like"/>
    <property type="match status" value="1"/>
</dbReference>
<dbReference type="PANTHER" id="PTHR43272:SF43">
    <property type="entry name" value="LONG-CHAIN-FATTY-ACID--COA LIGASE"/>
    <property type="match status" value="1"/>
</dbReference>
<dbReference type="GO" id="GO:0004467">
    <property type="term" value="F:long-chain fatty acid-CoA ligase activity"/>
    <property type="evidence" value="ECO:0007669"/>
    <property type="project" value="UniProtKB-EC"/>
</dbReference>
<dbReference type="Pfam" id="PF00501">
    <property type="entry name" value="AMP-binding"/>
    <property type="match status" value="1"/>
</dbReference>
<feature type="domain" description="AMP-dependent synthetase/ligase" evidence="4">
    <location>
        <begin position="53"/>
        <end position="480"/>
    </location>
</feature>
<dbReference type="InterPro" id="IPR000873">
    <property type="entry name" value="AMP-dep_synth/lig_dom"/>
</dbReference>
<evidence type="ECO:0000256" key="2">
    <source>
        <dbReference type="ARBA" id="ARBA00022832"/>
    </source>
</evidence>
<dbReference type="EMBL" id="BTSX01000003">
    <property type="protein sequence ID" value="GMS90586.1"/>
    <property type="molecule type" value="Genomic_DNA"/>
</dbReference>
<evidence type="ECO:0000256" key="3">
    <source>
        <dbReference type="ARBA" id="ARBA00026121"/>
    </source>
</evidence>
<gene>
    <name evidence="5" type="ORF">PENTCL1PPCAC_12761</name>
</gene>
<organism evidence="5 6">
    <name type="scientific">Pristionchus entomophagus</name>
    <dbReference type="NCBI Taxonomy" id="358040"/>
    <lineage>
        <taxon>Eukaryota</taxon>
        <taxon>Metazoa</taxon>
        <taxon>Ecdysozoa</taxon>
        <taxon>Nematoda</taxon>
        <taxon>Chromadorea</taxon>
        <taxon>Rhabditida</taxon>
        <taxon>Rhabditina</taxon>
        <taxon>Diplogasteromorpha</taxon>
        <taxon>Diplogasteroidea</taxon>
        <taxon>Neodiplogasteridae</taxon>
        <taxon>Pristionchus</taxon>
    </lineage>
</organism>
<evidence type="ECO:0000313" key="6">
    <source>
        <dbReference type="Proteomes" id="UP001432027"/>
    </source>
</evidence>
<dbReference type="AlphaFoldDB" id="A0AAV5T4Z1"/>
<evidence type="ECO:0000313" key="5">
    <source>
        <dbReference type="EMBL" id="GMS90586.1"/>
    </source>
</evidence>
<dbReference type="GO" id="GO:0005783">
    <property type="term" value="C:endoplasmic reticulum"/>
    <property type="evidence" value="ECO:0007669"/>
    <property type="project" value="TreeGrafter"/>
</dbReference>
<dbReference type="InterPro" id="IPR020845">
    <property type="entry name" value="AMP-binding_CS"/>
</dbReference>
<comment type="caution">
    <text evidence="5">The sequence shown here is derived from an EMBL/GenBank/DDBJ whole genome shotgun (WGS) entry which is preliminary data.</text>
</comment>
<name>A0AAV5T4Z1_9BILA</name>
<dbReference type="PROSITE" id="PS00455">
    <property type="entry name" value="AMP_BINDING"/>
    <property type="match status" value="1"/>
</dbReference>
<dbReference type="Proteomes" id="UP001432027">
    <property type="component" value="Unassembled WGS sequence"/>
</dbReference>